<name>A0A7W2CXL7_9ACTN</name>
<feature type="transmembrane region" description="Helical" evidence="7">
    <location>
        <begin position="351"/>
        <end position="374"/>
    </location>
</feature>
<dbReference type="InterPro" id="IPR050833">
    <property type="entry name" value="Poly_Biosynth_Transport"/>
</dbReference>
<feature type="transmembrane region" description="Helical" evidence="7">
    <location>
        <begin position="441"/>
        <end position="465"/>
    </location>
</feature>
<evidence type="ECO:0000256" key="4">
    <source>
        <dbReference type="ARBA" id="ARBA00022692"/>
    </source>
</evidence>
<feature type="transmembrane region" description="Helical" evidence="7">
    <location>
        <begin position="310"/>
        <end position="331"/>
    </location>
</feature>
<feature type="transmembrane region" description="Helical" evidence="7">
    <location>
        <begin position="104"/>
        <end position="124"/>
    </location>
</feature>
<evidence type="ECO:0000256" key="1">
    <source>
        <dbReference type="ARBA" id="ARBA00004651"/>
    </source>
</evidence>
<dbReference type="PANTHER" id="PTHR30250:SF10">
    <property type="entry name" value="LIPOPOLYSACCHARIDE BIOSYNTHESIS PROTEIN WZXC"/>
    <property type="match status" value="1"/>
</dbReference>
<gene>
    <name evidence="8" type="ORF">H1V43_06095</name>
</gene>
<keyword evidence="6 7" id="KW-0472">Membrane</keyword>
<keyword evidence="4 7" id="KW-0812">Transmembrane</keyword>
<dbReference type="Pfam" id="PF13440">
    <property type="entry name" value="Polysacc_synt_3"/>
    <property type="match status" value="1"/>
</dbReference>
<reference evidence="8 9" key="1">
    <citation type="submission" date="2020-07" db="EMBL/GenBank/DDBJ databases">
        <title>Streptomyces isolated from Indian soil.</title>
        <authorList>
            <person name="Mandal S."/>
            <person name="Maiti P.K."/>
        </authorList>
    </citation>
    <scope>NUCLEOTIDE SEQUENCE [LARGE SCALE GENOMIC DNA]</scope>
    <source>
        <strain evidence="8 9">PSKA54</strain>
    </source>
</reference>
<feature type="transmembrane region" description="Helical" evidence="7">
    <location>
        <begin position="471"/>
        <end position="489"/>
    </location>
</feature>
<sequence length="525" mass="55172">MTDRKQHVGHVALAESVPAARASPPAGLTSAAADGVRWTLLGAVASFAVQVPYTAAMSRLLTPGDFGLVGLAMFMLRFLSYFAQSGLSAAVVQRPVLEVRHVRAALAVGIVTGVGVFAVCWFISPFGVQLVNGPRELVPVCRVLALTFVVSAVGSTAVGVLRRDMRYKSLALTEFGSYLFGYCGVGLTSALGGSGVWSLVHAAVGQCAVMAAVSIALVRHDPRPLFSLRSMREMASFSTRLSCVGFLEFLTISGDSFVIGRYAGTEMLGYYNRAWFIAALPLHQVATAVNKVLFSAFSRIQADGARLKSAYVDSLAMTSLLFLFMAATIAACSGNSVHVLLGEGWDVTAGLVPPLAALGALNVVTYFPAAVAAAMERVWQRAVIEMLHLVVLIAGVGFAIAFGSGIHGLVIALLMCRLVQHLAYVLWMGRVIPGSARHVGICYLEASLVALIAGLSVTAVGHVTYGTVPPAAALAAQLVTAALLGAVLLRYGGSLQGIRVVHQRALIPSVFTTTLTVRGRTSPDR</sequence>
<evidence type="ECO:0000256" key="7">
    <source>
        <dbReference type="SAM" id="Phobius"/>
    </source>
</evidence>
<feature type="transmembrane region" description="Helical" evidence="7">
    <location>
        <begin position="38"/>
        <end position="56"/>
    </location>
</feature>
<comment type="similarity">
    <text evidence="2">Belongs to the polysaccharide synthase family.</text>
</comment>
<evidence type="ECO:0000313" key="8">
    <source>
        <dbReference type="EMBL" id="MBA4860958.1"/>
    </source>
</evidence>
<feature type="transmembrane region" description="Helical" evidence="7">
    <location>
        <begin position="144"/>
        <end position="163"/>
    </location>
</feature>
<dbReference type="Proteomes" id="UP000586976">
    <property type="component" value="Unassembled WGS sequence"/>
</dbReference>
<feature type="transmembrane region" description="Helical" evidence="7">
    <location>
        <begin position="275"/>
        <end position="298"/>
    </location>
</feature>
<evidence type="ECO:0000256" key="2">
    <source>
        <dbReference type="ARBA" id="ARBA00007430"/>
    </source>
</evidence>
<feature type="transmembrane region" description="Helical" evidence="7">
    <location>
        <begin position="239"/>
        <end position="263"/>
    </location>
</feature>
<evidence type="ECO:0000256" key="3">
    <source>
        <dbReference type="ARBA" id="ARBA00022475"/>
    </source>
</evidence>
<feature type="transmembrane region" description="Helical" evidence="7">
    <location>
        <begin position="175"/>
        <end position="193"/>
    </location>
</feature>
<organism evidence="8 9">
    <name type="scientific">Streptomyces himalayensis subsp. aureolus</name>
    <dbReference type="NCBI Taxonomy" id="2758039"/>
    <lineage>
        <taxon>Bacteria</taxon>
        <taxon>Bacillati</taxon>
        <taxon>Actinomycetota</taxon>
        <taxon>Actinomycetes</taxon>
        <taxon>Kitasatosporales</taxon>
        <taxon>Streptomycetaceae</taxon>
        <taxon>Streptomyces</taxon>
        <taxon>Streptomyces himalayensis</taxon>
    </lineage>
</organism>
<feature type="transmembrane region" description="Helical" evidence="7">
    <location>
        <begin position="409"/>
        <end position="429"/>
    </location>
</feature>
<dbReference type="CDD" id="cd13127">
    <property type="entry name" value="MATE_tuaB_like"/>
    <property type="match status" value="1"/>
</dbReference>
<feature type="transmembrane region" description="Helical" evidence="7">
    <location>
        <begin position="386"/>
        <end position="403"/>
    </location>
</feature>
<dbReference type="GO" id="GO:0005886">
    <property type="term" value="C:plasma membrane"/>
    <property type="evidence" value="ECO:0007669"/>
    <property type="project" value="UniProtKB-SubCell"/>
</dbReference>
<evidence type="ECO:0000256" key="5">
    <source>
        <dbReference type="ARBA" id="ARBA00022989"/>
    </source>
</evidence>
<dbReference type="EMBL" id="JACEQY010000004">
    <property type="protein sequence ID" value="MBA4860958.1"/>
    <property type="molecule type" value="Genomic_DNA"/>
</dbReference>
<keyword evidence="5 7" id="KW-1133">Transmembrane helix</keyword>
<evidence type="ECO:0000313" key="9">
    <source>
        <dbReference type="Proteomes" id="UP000586976"/>
    </source>
</evidence>
<dbReference type="RefSeq" id="WP_181863029.1">
    <property type="nucleotide sequence ID" value="NZ_JACEQY010000004.1"/>
</dbReference>
<evidence type="ECO:0000256" key="6">
    <source>
        <dbReference type="ARBA" id="ARBA00023136"/>
    </source>
</evidence>
<dbReference type="PANTHER" id="PTHR30250">
    <property type="entry name" value="PST FAMILY PREDICTED COLANIC ACID TRANSPORTER"/>
    <property type="match status" value="1"/>
</dbReference>
<dbReference type="AlphaFoldDB" id="A0A7W2CXL7"/>
<feature type="transmembrane region" description="Helical" evidence="7">
    <location>
        <begin position="199"/>
        <end position="218"/>
    </location>
</feature>
<feature type="transmembrane region" description="Helical" evidence="7">
    <location>
        <begin position="68"/>
        <end position="92"/>
    </location>
</feature>
<accession>A0A7W2CXL7</accession>
<keyword evidence="9" id="KW-1185">Reference proteome</keyword>
<protein>
    <submittedName>
        <fullName evidence="8">Lipopolysaccharide biosynthesis protein</fullName>
    </submittedName>
</protein>
<comment type="subcellular location">
    <subcellularLocation>
        <location evidence="1">Cell membrane</location>
        <topology evidence="1">Multi-pass membrane protein</topology>
    </subcellularLocation>
</comment>
<comment type="caution">
    <text evidence="8">The sequence shown here is derived from an EMBL/GenBank/DDBJ whole genome shotgun (WGS) entry which is preliminary data.</text>
</comment>
<keyword evidence="3" id="KW-1003">Cell membrane</keyword>
<proteinExistence type="inferred from homology"/>